<accession>A0A3N8S2E0</accession>
<name>A0A3N8S2E0_9BURK</name>
<reference evidence="1 2" key="1">
    <citation type="submission" date="2018-08" db="EMBL/GenBank/DDBJ databases">
        <title>Comparative analysis of Burkholderia isolates from Puerto Rico.</title>
        <authorList>
            <person name="Hall C."/>
            <person name="Sahl J."/>
            <person name="Wagner D."/>
        </authorList>
    </citation>
    <scope>NUCLEOTIDE SEQUENCE [LARGE SCALE GENOMIC DNA]</scope>
    <source>
        <strain evidence="1 2">Bp9001</strain>
    </source>
</reference>
<sequence>MKAITLNEIRAASPFPWVTQVNFNGMGGVRMLDATGKEVPLLNITALAGILTTTLAAAPAAAQGEGVS</sequence>
<evidence type="ECO:0000313" key="1">
    <source>
        <dbReference type="EMBL" id="RQT26079.1"/>
    </source>
</evidence>
<proteinExistence type="predicted"/>
<dbReference type="AlphaFoldDB" id="A0A3N8S2E0"/>
<organism evidence="1 2">
    <name type="scientific">Burkholderia contaminans</name>
    <dbReference type="NCBI Taxonomy" id="488447"/>
    <lineage>
        <taxon>Bacteria</taxon>
        <taxon>Pseudomonadati</taxon>
        <taxon>Pseudomonadota</taxon>
        <taxon>Betaproteobacteria</taxon>
        <taxon>Burkholderiales</taxon>
        <taxon>Burkholderiaceae</taxon>
        <taxon>Burkholderia</taxon>
        <taxon>Burkholderia cepacia complex</taxon>
    </lineage>
</organism>
<protein>
    <submittedName>
        <fullName evidence="1">Uncharacterized protein</fullName>
    </submittedName>
</protein>
<dbReference type="Proteomes" id="UP000269271">
    <property type="component" value="Unassembled WGS sequence"/>
</dbReference>
<dbReference type="EMBL" id="QTQX01000013">
    <property type="protein sequence ID" value="RQT26079.1"/>
    <property type="molecule type" value="Genomic_DNA"/>
</dbReference>
<comment type="caution">
    <text evidence="1">The sequence shown here is derived from an EMBL/GenBank/DDBJ whole genome shotgun (WGS) entry which is preliminary data.</text>
</comment>
<dbReference type="RefSeq" id="WP_124618545.1">
    <property type="nucleotide sequence ID" value="NZ_QTQX01000013.1"/>
</dbReference>
<gene>
    <name evidence="1" type="ORF">DF037_20535</name>
</gene>
<evidence type="ECO:0000313" key="2">
    <source>
        <dbReference type="Proteomes" id="UP000269271"/>
    </source>
</evidence>